<sequence length="118" mass="13823">MMGNLDAKRDWGYAGDYVRAMWMMLQQPEPDDYVVATGETHSIEEFLTLAFKEVGLDDWHNYVRQDPRFFRPAEVDLLIGDPTKTRDKLGWIPEVDFPSLVKMMVKNDLEIETARLRK</sequence>
<keyword evidence="4" id="KW-0456">Lyase</keyword>
<evidence type="ECO:0000256" key="1">
    <source>
        <dbReference type="ARBA" id="ARBA00001937"/>
    </source>
</evidence>
<dbReference type="EMBL" id="CAEZUL010000170">
    <property type="protein sequence ID" value="CAB4608584.1"/>
    <property type="molecule type" value="Genomic_DNA"/>
</dbReference>
<comment type="cofactor">
    <cofactor evidence="1">
        <name>NADP(+)</name>
        <dbReference type="ChEBI" id="CHEBI:58349"/>
    </cofactor>
</comment>
<dbReference type="Gene3D" id="3.90.25.10">
    <property type="entry name" value="UDP-galactose 4-epimerase, domain 1"/>
    <property type="match status" value="2"/>
</dbReference>
<dbReference type="InterPro" id="IPR006368">
    <property type="entry name" value="GDP_Man_deHydtase"/>
</dbReference>
<comment type="similarity">
    <text evidence="2">Belongs to the NAD(P)-dependent epimerase/dehydratase family. GDP-mannose 4,6-dehydratase subfamily.</text>
</comment>
<name>A0A6J6HBN3_9ZZZZ</name>
<dbReference type="GO" id="GO:0042351">
    <property type="term" value="P:'de novo' GDP-L-fucose biosynthetic process"/>
    <property type="evidence" value="ECO:0007669"/>
    <property type="project" value="TreeGrafter"/>
</dbReference>
<evidence type="ECO:0000313" key="6">
    <source>
        <dbReference type="EMBL" id="CAB4608584.1"/>
    </source>
</evidence>
<organism evidence="6">
    <name type="scientific">freshwater metagenome</name>
    <dbReference type="NCBI Taxonomy" id="449393"/>
    <lineage>
        <taxon>unclassified sequences</taxon>
        <taxon>metagenomes</taxon>
        <taxon>ecological metagenomes</taxon>
    </lineage>
</organism>
<gene>
    <name evidence="6" type="ORF">UFOPK1808_01219</name>
</gene>
<reference evidence="6" key="1">
    <citation type="submission" date="2020-05" db="EMBL/GenBank/DDBJ databases">
        <authorList>
            <person name="Chiriac C."/>
            <person name="Salcher M."/>
            <person name="Ghai R."/>
            <person name="Kavagutti S V."/>
        </authorList>
    </citation>
    <scope>NUCLEOTIDE SEQUENCE</scope>
</reference>
<accession>A0A6J6HBN3</accession>
<dbReference type="GO" id="GO:0008446">
    <property type="term" value="F:GDP-mannose 4,6-dehydratase activity"/>
    <property type="evidence" value="ECO:0007669"/>
    <property type="project" value="UniProtKB-EC"/>
</dbReference>
<protein>
    <recommendedName>
        <fullName evidence="3">GDP-mannose 4,6-dehydratase</fullName>
        <ecNumber evidence="3">4.2.1.47</ecNumber>
    </recommendedName>
</protein>
<dbReference type="Pfam" id="PF16363">
    <property type="entry name" value="GDP_Man_Dehyd"/>
    <property type="match status" value="1"/>
</dbReference>
<dbReference type="InterPro" id="IPR016040">
    <property type="entry name" value="NAD(P)-bd_dom"/>
</dbReference>
<dbReference type="AlphaFoldDB" id="A0A6J6HBN3"/>
<evidence type="ECO:0000259" key="5">
    <source>
        <dbReference type="Pfam" id="PF16363"/>
    </source>
</evidence>
<dbReference type="PANTHER" id="PTHR43715:SF1">
    <property type="entry name" value="GDP-MANNOSE 4,6 DEHYDRATASE"/>
    <property type="match status" value="1"/>
</dbReference>
<dbReference type="SUPFAM" id="SSF51735">
    <property type="entry name" value="NAD(P)-binding Rossmann-fold domains"/>
    <property type="match status" value="1"/>
</dbReference>
<dbReference type="PANTHER" id="PTHR43715">
    <property type="entry name" value="GDP-MANNOSE 4,6-DEHYDRATASE"/>
    <property type="match status" value="1"/>
</dbReference>
<evidence type="ECO:0000256" key="4">
    <source>
        <dbReference type="ARBA" id="ARBA00023239"/>
    </source>
</evidence>
<proteinExistence type="inferred from homology"/>
<evidence type="ECO:0000256" key="2">
    <source>
        <dbReference type="ARBA" id="ARBA00009263"/>
    </source>
</evidence>
<dbReference type="InterPro" id="IPR036291">
    <property type="entry name" value="NAD(P)-bd_dom_sf"/>
</dbReference>
<evidence type="ECO:0000256" key="3">
    <source>
        <dbReference type="ARBA" id="ARBA00011989"/>
    </source>
</evidence>
<dbReference type="Gene3D" id="3.40.50.720">
    <property type="entry name" value="NAD(P)-binding Rossmann-like Domain"/>
    <property type="match status" value="2"/>
</dbReference>
<feature type="domain" description="NAD(P)-binding" evidence="5">
    <location>
        <begin position="2"/>
        <end position="104"/>
    </location>
</feature>
<dbReference type="EC" id="4.2.1.47" evidence="3"/>